<dbReference type="InterPro" id="IPR027051">
    <property type="entry name" value="XdhC_Rossmann_dom"/>
</dbReference>
<sequence length="326" mass="34341">MAFDLTALADAVARHGRVVRVVMAEIAGSSPREAGAVMLVWQGGQSGTVGGGTLEHGAAQAARRMLAQGDGGGTTRPVLERHALGPDLGQCCGGAVKLLFEAYDADGVAKVQSEAEPGIVARPVAPGAPCEMPLAVRRMISAARAQGTRPDPQLTHGWMMEPVHQPQTPVWIWGAGHVGRALVSVLSALPDTEITWIDTARARFPQSDPDGVRILPAAEPARLVPHAPDFARHLIVTYSHALDLELCHRLLSHGFAEAGLIGSATKWARFRKRLSALGHTDAQIARITCPIGRPELGKHPQAIAVGVAAALLEDKARQIATQGKTA</sequence>
<gene>
    <name evidence="3" type="primary">xdhC</name>
    <name evidence="3" type="ORF">FH759_01715</name>
</gene>
<accession>A0A7C9LJQ9</accession>
<dbReference type="NCBIfam" id="TIGR02964">
    <property type="entry name" value="xanthine_xdhC"/>
    <property type="match status" value="1"/>
</dbReference>
<comment type="caution">
    <text evidence="3">The sequence shown here is derived from an EMBL/GenBank/DDBJ whole genome shotgun (WGS) entry which is preliminary data.</text>
</comment>
<dbReference type="Proteomes" id="UP000483078">
    <property type="component" value="Unassembled WGS sequence"/>
</dbReference>
<dbReference type="EMBL" id="VENJ01000002">
    <property type="protein sequence ID" value="MTJ03399.1"/>
    <property type="molecule type" value="Genomic_DNA"/>
</dbReference>
<evidence type="ECO:0000259" key="1">
    <source>
        <dbReference type="Pfam" id="PF02625"/>
    </source>
</evidence>
<dbReference type="InterPro" id="IPR003777">
    <property type="entry name" value="XdhC_CoxI"/>
</dbReference>
<evidence type="ECO:0000313" key="4">
    <source>
        <dbReference type="Proteomes" id="UP000483078"/>
    </source>
</evidence>
<protein>
    <submittedName>
        <fullName evidence="3">Xanthine dehydrogenase accessory protein XdhC</fullName>
    </submittedName>
</protein>
<dbReference type="InterPro" id="IPR052698">
    <property type="entry name" value="MoCofactor_Util/Proc"/>
</dbReference>
<dbReference type="Gene3D" id="3.40.50.720">
    <property type="entry name" value="NAD(P)-binding Rossmann-like Domain"/>
    <property type="match status" value="1"/>
</dbReference>
<dbReference type="AlphaFoldDB" id="A0A7C9LJQ9"/>
<dbReference type="PANTHER" id="PTHR30388">
    <property type="entry name" value="ALDEHYDE OXIDOREDUCTASE MOLYBDENUM COFACTOR ASSEMBLY PROTEIN"/>
    <property type="match status" value="1"/>
</dbReference>
<evidence type="ECO:0000313" key="3">
    <source>
        <dbReference type="EMBL" id="MTJ03399.1"/>
    </source>
</evidence>
<dbReference type="PANTHER" id="PTHR30388:SF6">
    <property type="entry name" value="XANTHINE DEHYDROGENASE SUBUNIT A-RELATED"/>
    <property type="match status" value="1"/>
</dbReference>
<feature type="domain" description="XdhC- CoxI" evidence="1">
    <location>
        <begin position="12"/>
        <end position="70"/>
    </location>
</feature>
<name>A0A7C9LJQ9_9RHOB</name>
<dbReference type="Pfam" id="PF02625">
    <property type="entry name" value="XdhC_CoxI"/>
    <property type="match status" value="1"/>
</dbReference>
<organism evidence="3 4">
    <name type="scientific">Sediminimonas qiaohouensis</name>
    <dbReference type="NCBI Taxonomy" id="552061"/>
    <lineage>
        <taxon>Bacteria</taxon>
        <taxon>Pseudomonadati</taxon>
        <taxon>Pseudomonadota</taxon>
        <taxon>Alphaproteobacteria</taxon>
        <taxon>Rhodobacterales</taxon>
        <taxon>Roseobacteraceae</taxon>
        <taxon>Sediminimonas</taxon>
    </lineage>
</organism>
<dbReference type="RefSeq" id="WP_273247875.1">
    <property type="nucleotide sequence ID" value="NZ_VENJ01000002.1"/>
</dbReference>
<feature type="domain" description="XdhC Rossmann" evidence="2">
    <location>
        <begin position="170"/>
        <end position="310"/>
    </location>
</feature>
<proteinExistence type="predicted"/>
<dbReference type="InterPro" id="IPR014308">
    <property type="entry name" value="Xanthine_DH_XdhC"/>
</dbReference>
<evidence type="ECO:0000259" key="2">
    <source>
        <dbReference type="Pfam" id="PF13478"/>
    </source>
</evidence>
<dbReference type="Pfam" id="PF13478">
    <property type="entry name" value="XdhC_C"/>
    <property type="match status" value="1"/>
</dbReference>
<reference evidence="3 4" key="1">
    <citation type="submission" date="2019-06" db="EMBL/GenBank/DDBJ databases">
        <title>Enrichment of Autotrophic Halophilic Microorganisms from Red Sea Brine Pool Using Microbial Electrosynthesis System.</title>
        <authorList>
            <person name="Alqahtani M.F."/>
            <person name="Bajracharya S."/>
            <person name="Katuri K.P."/>
            <person name="Ali M."/>
            <person name="Saikaly P.E."/>
        </authorList>
    </citation>
    <scope>NUCLEOTIDE SEQUENCE [LARGE SCALE GENOMIC DNA]</scope>
    <source>
        <strain evidence="3">MES6</strain>
    </source>
</reference>